<evidence type="ECO:0000256" key="5">
    <source>
        <dbReference type="ARBA" id="ARBA00022448"/>
    </source>
</evidence>
<evidence type="ECO:0000256" key="15">
    <source>
        <dbReference type="ARBA" id="ARBA00031763"/>
    </source>
</evidence>
<dbReference type="AlphaFoldDB" id="A0A4R6BC80"/>
<evidence type="ECO:0000259" key="20">
    <source>
        <dbReference type="Pfam" id="PF13244"/>
    </source>
</evidence>
<keyword evidence="8 16" id="KW-0812">Transmembrane</keyword>
<feature type="transmembrane region" description="Helical" evidence="17">
    <location>
        <begin position="637"/>
        <end position="656"/>
    </location>
</feature>
<feature type="transmembrane region" description="Helical" evidence="17">
    <location>
        <begin position="611"/>
        <end position="630"/>
    </location>
</feature>
<accession>A0A4R6BC80</accession>
<keyword evidence="11" id="KW-0915">Sodium</keyword>
<evidence type="ECO:0000259" key="19">
    <source>
        <dbReference type="Pfam" id="PF00662"/>
    </source>
</evidence>
<sequence>MHLLQLAVLLPFLGAVIVPIIYSYLKRLHPGYIALLFPMSAALILISAKLTGQTVSSFNWMPRVGLNLDFNLDGFSFLFTMLITVIGTLVVFYSIHYLGRKEALGHFYCYLMLFMGAMLGVVLSDNVLALYMFWELTSISSFLLIAFWNQKEKSIQGALKSMLITVFGGLMLLGGLMSLVAITHTFSIREMFTMRETIAASPMFTVALCCILLAAFTKSAQFPFHIWLPDAMEAPTPVSAYLHSATMVKAGIYLVARFTPIFAVSSLWIYAVTFAGAVTLFWASFNAVKQRDLKGVLAYSTVSQLGLMMTLLGVGGISLHFQHDEIFYLSIAACVFHIFNHASFKGALFMVVGIIDHETGTRDLRKLSGLLQVMPITFTAAVIGALSMAGLPPFNGFLSKEMFLTSMFDTRYTDLFNPLMVFVLLALIIIGSLFTFIYSVKMIKDVFFGERRDLPKEVHEAPIMMLLSPLVLVTIVVITGLMPNILTPIIESASHAILNKPVEHIHIAHWHGFNPALLTTLVIILLGSAMVYFYSKWKRIYQLQPEHVTFNHLYQAALKKTETSTYYLNHKVIKSGSRFHVILIFCTLIILTAVTFVLQPIDFGKWQLADIRIYEMFLVAIILIATVMILKAKSRIFSIIMLSTIGYSIGLFFVFFNAPDLALTQLTIETISTALFLMCFYHLPKLKLYGETARFKLSNALIAIMTGLAVTVIGLVSYGHRFYPSINEYYIKHVYDLAAGKNMVNVILVDFRGFDTLFESTVLGIAGIGIYTLIKLRYRKDDSHEQTEK</sequence>
<keyword evidence="5" id="KW-0813">Transport</keyword>
<feature type="transmembrane region" description="Helical" evidence="17">
    <location>
        <begin position="238"/>
        <end position="256"/>
    </location>
</feature>
<evidence type="ECO:0000256" key="10">
    <source>
        <dbReference type="ARBA" id="ARBA00022989"/>
    </source>
</evidence>
<dbReference type="InterPro" id="IPR050616">
    <property type="entry name" value="CPA3_Na-H_Antiporter_A"/>
</dbReference>
<dbReference type="EMBL" id="SCWA01000014">
    <property type="protein sequence ID" value="TDL95472.1"/>
    <property type="molecule type" value="Genomic_DNA"/>
</dbReference>
<feature type="transmembrane region" description="Helical" evidence="17">
    <location>
        <begin position="129"/>
        <end position="149"/>
    </location>
</feature>
<feature type="transmembrane region" description="Helical" evidence="17">
    <location>
        <begin position="161"/>
        <end position="186"/>
    </location>
</feature>
<keyword evidence="7" id="KW-1003">Cell membrane</keyword>
<feature type="transmembrane region" description="Helical" evidence="17">
    <location>
        <begin position="516"/>
        <end position="534"/>
    </location>
</feature>
<keyword evidence="23" id="KW-1185">Reference proteome</keyword>
<feature type="domain" description="NADH:quinone oxidoreductase/Mrp antiporter transmembrane" evidence="18">
    <location>
        <begin position="124"/>
        <end position="411"/>
    </location>
</feature>
<feature type="transmembrane region" description="Helical" evidence="17">
    <location>
        <begin position="107"/>
        <end position="123"/>
    </location>
</feature>
<evidence type="ECO:0000256" key="16">
    <source>
        <dbReference type="RuleBase" id="RU000320"/>
    </source>
</evidence>
<evidence type="ECO:0000256" key="13">
    <source>
        <dbReference type="ARBA" id="ARBA00023136"/>
    </source>
</evidence>
<evidence type="ECO:0000256" key="1">
    <source>
        <dbReference type="ARBA" id="ARBA00004651"/>
    </source>
</evidence>
<evidence type="ECO:0000256" key="4">
    <source>
        <dbReference type="ARBA" id="ARBA00018316"/>
    </source>
</evidence>
<dbReference type="PANTHER" id="PTHR43373:SF1">
    <property type="entry name" value="NA(+)_H(+) ANTIPORTER SUBUNIT A"/>
    <property type="match status" value="1"/>
</dbReference>
<dbReference type="GO" id="GO:1902600">
    <property type="term" value="P:proton transmembrane transport"/>
    <property type="evidence" value="ECO:0007669"/>
    <property type="project" value="UniProtKB-KW"/>
</dbReference>
<feature type="transmembrane region" description="Helical" evidence="17">
    <location>
        <begin position="415"/>
        <end position="440"/>
    </location>
</feature>
<feature type="transmembrane region" description="Helical" evidence="17">
    <location>
        <begin position="262"/>
        <end position="285"/>
    </location>
</feature>
<evidence type="ECO:0000256" key="17">
    <source>
        <dbReference type="SAM" id="Phobius"/>
    </source>
</evidence>
<gene>
    <name evidence="22" type="ORF">ERX27_08370</name>
</gene>
<feature type="transmembrane region" description="Helical" evidence="17">
    <location>
        <begin position="695"/>
        <end position="718"/>
    </location>
</feature>
<feature type="domain" description="MrpA C-terminal/MbhD" evidence="20">
    <location>
        <begin position="620"/>
        <end position="685"/>
    </location>
</feature>
<feature type="transmembrane region" description="Helical" evidence="17">
    <location>
        <begin position="579"/>
        <end position="599"/>
    </location>
</feature>
<name>A0A4R6BC80_9STAP</name>
<feature type="transmembrane region" description="Helical" evidence="17">
    <location>
        <begin position="327"/>
        <end position="355"/>
    </location>
</feature>
<dbReference type="InterPro" id="IPR025383">
    <property type="entry name" value="MrpA_C/MbhD"/>
</dbReference>
<dbReference type="Pfam" id="PF00361">
    <property type="entry name" value="Proton_antipo_M"/>
    <property type="match status" value="1"/>
</dbReference>
<dbReference type="PRINTS" id="PR01435">
    <property type="entry name" value="NPOXDRDTASE5"/>
</dbReference>
<dbReference type="NCBIfam" id="TIGR00940">
    <property type="entry name" value="2a6301s01"/>
    <property type="match status" value="1"/>
</dbReference>
<evidence type="ECO:0000256" key="7">
    <source>
        <dbReference type="ARBA" id="ARBA00022475"/>
    </source>
</evidence>
<keyword evidence="10 17" id="KW-1133">Transmembrane helix</keyword>
<dbReference type="NCBIfam" id="NF009285">
    <property type="entry name" value="PRK12645.1"/>
    <property type="match status" value="1"/>
</dbReference>
<feature type="transmembrane region" description="Helical" evidence="17">
    <location>
        <begin position="461"/>
        <end position="482"/>
    </location>
</feature>
<evidence type="ECO:0000256" key="9">
    <source>
        <dbReference type="ARBA" id="ARBA00022781"/>
    </source>
</evidence>
<organism evidence="22 23">
    <name type="scientific">Macrococcus brunensis</name>
    <dbReference type="NCBI Taxonomy" id="198483"/>
    <lineage>
        <taxon>Bacteria</taxon>
        <taxon>Bacillati</taxon>
        <taxon>Bacillota</taxon>
        <taxon>Bacilli</taxon>
        <taxon>Bacillales</taxon>
        <taxon>Staphylococcaceae</taxon>
        <taxon>Macrococcus</taxon>
    </lineage>
</organism>
<comment type="similarity">
    <text evidence="2">Belongs to the CPA3 antiporters (TC 2.A.63) subunit A family.</text>
</comment>
<comment type="subcellular location">
    <subcellularLocation>
        <location evidence="1">Cell membrane</location>
        <topology evidence="1">Multi-pass membrane protein</topology>
    </subcellularLocation>
    <subcellularLocation>
        <location evidence="16">Membrane</location>
        <topology evidence="16">Multi-pass membrane protein</topology>
    </subcellularLocation>
</comment>
<keyword evidence="14" id="KW-0739">Sodium transport</keyword>
<comment type="subunit">
    <text evidence="3">May form a heterooligomeric complex that consists of seven subunits: mnhA1, mnhB1, mnhC1, mnhD1, mnhE1, mnhF1 and mnhG1.</text>
</comment>
<dbReference type="PRINTS" id="PR01434">
    <property type="entry name" value="NADHDHGNASE5"/>
</dbReference>
<dbReference type="Pfam" id="PF20501">
    <property type="entry name" value="MbhE"/>
    <property type="match status" value="1"/>
</dbReference>
<evidence type="ECO:0000313" key="22">
    <source>
        <dbReference type="EMBL" id="TDL95472.1"/>
    </source>
</evidence>
<evidence type="ECO:0000256" key="6">
    <source>
        <dbReference type="ARBA" id="ARBA00022449"/>
    </source>
</evidence>
<feature type="domain" description="MrpA C-terminal/MbhE" evidence="21">
    <location>
        <begin position="698"/>
        <end position="780"/>
    </location>
</feature>
<dbReference type="Pfam" id="PF13244">
    <property type="entry name" value="MbhD"/>
    <property type="match status" value="1"/>
</dbReference>
<dbReference type="OrthoDB" id="9807568at2"/>
<dbReference type="InterPro" id="IPR001516">
    <property type="entry name" value="Proton_antipo_N"/>
</dbReference>
<feature type="transmembrane region" description="Helical" evidence="17">
    <location>
        <begin position="32"/>
        <end position="55"/>
    </location>
</feature>
<feature type="transmembrane region" description="Helical" evidence="17">
    <location>
        <begin position="6"/>
        <end position="25"/>
    </location>
</feature>
<feature type="transmembrane region" description="Helical" evidence="17">
    <location>
        <begin position="662"/>
        <end position="683"/>
    </location>
</feature>
<feature type="transmembrane region" description="Helical" evidence="17">
    <location>
        <begin position="297"/>
        <end position="321"/>
    </location>
</feature>
<comment type="caution">
    <text evidence="22">The sequence shown here is derived from an EMBL/GenBank/DDBJ whole genome shotgun (WGS) entry which is preliminary data.</text>
</comment>
<keyword evidence="13 17" id="KW-0472">Membrane</keyword>
<dbReference type="InterPro" id="IPR001750">
    <property type="entry name" value="ND/Mrp_TM"/>
</dbReference>
<dbReference type="InterPro" id="IPR046806">
    <property type="entry name" value="MrpA_C/MbhE"/>
</dbReference>
<dbReference type="Proteomes" id="UP000295310">
    <property type="component" value="Unassembled WGS sequence"/>
</dbReference>
<protein>
    <recommendedName>
        <fullName evidence="4">Na(+)/H(+) antiporter subunit A1</fullName>
    </recommendedName>
    <alternativeName>
        <fullName evidence="15">Mnh complex subunit A1</fullName>
    </alternativeName>
</protein>
<evidence type="ECO:0000259" key="21">
    <source>
        <dbReference type="Pfam" id="PF20501"/>
    </source>
</evidence>
<dbReference type="GO" id="GO:0005886">
    <property type="term" value="C:plasma membrane"/>
    <property type="evidence" value="ECO:0007669"/>
    <property type="project" value="UniProtKB-SubCell"/>
</dbReference>
<evidence type="ECO:0000256" key="11">
    <source>
        <dbReference type="ARBA" id="ARBA00023053"/>
    </source>
</evidence>
<evidence type="ECO:0000256" key="12">
    <source>
        <dbReference type="ARBA" id="ARBA00023065"/>
    </source>
</evidence>
<evidence type="ECO:0000259" key="18">
    <source>
        <dbReference type="Pfam" id="PF00361"/>
    </source>
</evidence>
<feature type="transmembrane region" description="Helical" evidence="17">
    <location>
        <begin position="75"/>
        <end position="95"/>
    </location>
</feature>
<feature type="transmembrane region" description="Helical" evidence="17">
    <location>
        <begin position="376"/>
        <end position="395"/>
    </location>
</feature>
<feature type="transmembrane region" description="Helical" evidence="17">
    <location>
        <begin position="198"/>
        <end position="217"/>
    </location>
</feature>
<evidence type="ECO:0000256" key="3">
    <source>
        <dbReference type="ARBA" id="ARBA00011568"/>
    </source>
</evidence>
<keyword evidence="6" id="KW-0050">Antiport</keyword>
<dbReference type="InterPro" id="IPR005663">
    <property type="entry name" value="MrpA/MnhA1/PhaAB"/>
</dbReference>
<dbReference type="Pfam" id="PF00662">
    <property type="entry name" value="Proton_antipo_N"/>
    <property type="match status" value="1"/>
</dbReference>
<feature type="domain" description="NADH-Ubiquinone oxidoreductase (complex I) chain 5 N-terminal" evidence="19">
    <location>
        <begin position="60"/>
        <end position="108"/>
    </location>
</feature>
<dbReference type="PANTHER" id="PTHR43373">
    <property type="entry name" value="NA(+)/H(+) ANTIPORTER SUBUNIT"/>
    <property type="match status" value="1"/>
</dbReference>
<dbReference type="GO" id="GO:0015297">
    <property type="term" value="F:antiporter activity"/>
    <property type="evidence" value="ECO:0007669"/>
    <property type="project" value="UniProtKB-KW"/>
</dbReference>
<reference evidence="22 23" key="1">
    <citation type="submission" date="2019-01" db="EMBL/GenBank/DDBJ databases">
        <title>Draft genome sequences of the type strains of six Macrococcus species.</title>
        <authorList>
            <person name="Mazhar S."/>
            <person name="Altermann E."/>
            <person name="Hill C."/>
            <person name="Mcauliffe O."/>
        </authorList>
    </citation>
    <scope>NUCLEOTIDE SEQUENCE [LARGE SCALE GENOMIC DNA]</scope>
    <source>
        <strain evidence="22 23">CCM4811</strain>
    </source>
</reference>
<evidence type="ECO:0000256" key="14">
    <source>
        <dbReference type="ARBA" id="ARBA00023201"/>
    </source>
</evidence>
<proteinExistence type="inferred from homology"/>
<feature type="transmembrane region" description="Helical" evidence="17">
    <location>
        <begin position="757"/>
        <end position="774"/>
    </location>
</feature>
<dbReference type="GO" id="GO:0006814">
    <property type="term" value="P:sodium ion transport"/>
    <property type="evidence" value="ECO:0007669"/>
    <property type="project" value="UniProtKB-KW"/>
</dbReference>
<keyword evidence="12" id="KW-0406">Ion transport</keyword>
<evidence type="ECO:0000256" key="2">
    <source>
        <dbReference type="ARBA" id="ARBA00008483"/>
    </source>
</evidence>
<dbReference type="RefSeq" id="WP_133432386.1">
    <property type="nucleotide sequence ID" value="NZ_CP092172.1"/>
</dbReference>
<evidence type="ECO:0000256" key="8">
    <source>
        <dbReference type="ARBA" id="ARBA00022692"/>
    </source>
</evidence>
<evidence type="ECO:0000313" key="23">
    <source>
        <dbReference type="Proteomes" id="UP000295310"/>
    </source>
</evidence>
<keyword evidence="9" id="KW-0375">Hydrogen ion transport</keyword>